<dbReference type="KEGG" id="vg:29126873"/>
<gene>
    <name evidence="1" type="primary">64</name>
    <name evidence="1" type="ORF">SEA_VIVI2_64</name>
</gene>
<sequence length="130" mass="13996">MRQQQNCPQCSAIITVPPIDALLCPACGAIAVVTEQGLLAVPDVDQLDLILLRPEVRRLIEQASAIRQALFGGQFTLTDPTGLLDPEPHSTLAQAIARAQTAPWPITAWVIIDPSGHVAAHRTPRRDQPA</sequence>
<organism evidence="1 2">
    <name type="scientific">Gordonia phage Vivi2</name>
    <dbReference type="NCBI Taxonomy" id="1821564"/>
    <lineage>
        <taxon>Viruses</taxon>
        <taxon>Duplodnaviria</taxon>
        <taxon>Heunggongvirae</taxon>
        <taxon>Uroviricota</taxon>
        <taxon>Caudoviricetes</taxon>
        <taxon>Stackebrandtviridae</taxon>
        <taxon>Schenleyvirinae</taxon>
        <taxon>Vividuovirus</taxon>
        <taxon>Vividuovirus vivi2</taxon>
    </lineage>
</organism>
<evidence type="ECO:0000313" key="1">
    <source>
        <dbReference type="EMBL" id="AMS02896.1"/>
    </source>
</evidence>
<proteinExistence type="predicted"/>
<accession>A0A142K9W3</accession>
<name>A0A142K9W3_9CAUD</name>
<dbReference type="Proteomes" id="UP000201202">
    <property type="component" value="Segment"/>
</dbReference>
<dbReference type="OrthoDB" id="13436at10239"/>
<dbReference type="RefSeq" id="YP_009301988.1">
    <property type="nucleotide sequence ID" value="NC_031239.1"/>
</dbReference>
<dbReference type="GeneID" id="29126873"/>
<protein>
    <submittedName>
        <fullName evidence="1">Uncharacterized protein</fullName>
    </submittedName>
</protein>
<reference evidence="1 2" key="1">
    <citation type="submission" date="2016-03" db="EMBL/GenBank/DDBJ databases">
        <authorList>
            <person name="Arora C."/>
            <person name="Burnet G."/>
            <person name="Bortz M."/>
            <person name="Conover D.H."/>
            <person name="Ghobrial J.A."/>
            <person name="Mezghani N.A."/>
            <person name="Thompson P.K."/>
            <person name="Ulbrich M.C."/>
            <person name="Furbee E.C."/>
            <person name="Grubb S.R."/>
            <person name="Warner M.H."/>
            <person name="Montgomery M.T."/>
            <person name="Garlena R.A."/>
            <person name="Russell D.A."/>
            <person name="Pope W.H."/>
            <person name="Jacobs-Sera D."/>
            <person name="Hendrix R.W."/>
            <person name="Hatfull G.F."/>
        </authorList>
    </citation>
    <scope>NUCLEOTIDE SEQUENCE [LARGE SCALE GENOMIC DNA]</scope>
</reference>
<dbReference type="EMBL" id="KU963250">
    <property type="protein sequence ID" value="AMS02896.1"/>
    <property type="molecule type" value="Genomic_DNA"/>
</dbReference>
<evidence type="ECO:0000313" key="2">
    <source>
        <dbReference type="Proteomes" id="UP000201202"/>
    </source>
</evidence>
<keyword evidence="2" id="KW-1185">Reference proteome</keyword>